<name>A0ABP4Q8I2_9ACTN</name>
<evidence type="ECO:0000256" key="2">
    <source>
        <dbReference type="ARBA" id="ARBA00023125"/>
    </source>
</evidence>
<evidence type="ECO:0000313" key="6">
    <source>
        <dbReference type="Proteomes" id="UP001501705"/>
    </source>
</evidence>
<gene>
    <name evidence="5" type="ORF">GCM10009804_70630</name>
</gene>
<evidence type="ECO:0000256" key="1">
    <source>
        <dbReference type="ARBA" id="ARBA00023015"/>
    </source>
</evidence>
<dbReference type="InterPro" id="IPR009057">
    <property type="entry name" value="Homeodomain-like_sf"/>
</dbReference>
<reference evidence="6" key="1">
    <citation type="journal article" date="2019" name="Int. J. Syst. Evol. Microbiol.">
        <title>The Global Catalogue of Microorganisms (GCM) 10K type strain sequencing project: providing services to taxonomists for standard genome sequencing and annotation.</title>
        <authorList>
            <consortium name="The Broad Institute Genomics Platform"/>
            <consortium name="The Broad Institute Genome Sequencing Center for Infectious Disease"/>
            <person name="Wu L."/>
            <person name="Ma J."/>
        </authorList>
    </citation>
    <scope>NUCLEOTIDE SEQUENCE [LARGE SCALE GENOMIC DNA]</scope>
    <source>
        <strain evidence="6">JCM 15572</strain>
    </source>
</reference>
<organism evidence="5 6">
    <name type="scientific">Kribbella hippodromi</name>
    <dbReference type="NCBI Taxonomy" id="434347"/>
    <lineage>
        <taxon>Bacteria</taxon>
        <taxon>Bacillati</taxon>
        <taxon>Actinomycetota</taxon>
        <taxon>Actinomycetes</taxon>
        <taxon>Propionibacteriales</taxon>
        <taxon>Kribbellaceae</taxon>
        <taxon>Kribbella</taxon>
    </lineage>
</organism>
<sequence>MASSRSKPRYERAAVFNPDGLPVWADRHRMPADVAAHDHDFFEIALVTRGRGLHIAADGDHPIGPGSVIVVPPNQWHGYAQCEDLVVFDSFVAPELIDGTLSFLDAELPLMQTVHKSSLPLPQRVELSQYDVSLAVAELHSMSDTTPARRSRIELVGHLLIYLDILNRSWSPEQANRRRSLAPMHPAVSRAAQLMEDDLGRSWTLAQLATATTTERTHLVRLFQRELGAPPIAYLNRLREQAAARLLVQTDEPIAHIGARVGWEDAGYFARRFKSAYGLSPSAYRRRARTGEARYHASTDSEPALPISGARFGAPVPDTTRTYGSGLAL</sequence>
<keyword evidence="2" id="KW-0238">DNA-binding</keyword>
<evidence type="ECO:0000313" key="5">
    <source>
        <dbReference type="EMBL" id="GAA1604163.1"/>
    </source>
</evidence>
<evidence type="ECO:0000259" key="4">
    <source>
        <dbReference type="PROSITE" id="PS01124"/>
    </source>
</evidence>
<dbReference type="PANTHER" id="PTHR46796">
    <property type="entry name" value="HTH-TYPE TRANSCRIPTIONAL ACTIVATOR RHAS-RELATED"/>
    <property type="match status" value="1"/>
</dbReference>
<proteinExistence type="predicted"/>
<dbReference type="EMBL" id="BAAAPH010000034">
    <property type="protein sequence ID" value="GAA1604163.1"/>
    <property type="molecule type" value="Genomic_DNA"/>
</dbReference>
<accession>A0ABP4Q8I2</accession>
<dbReference type="PROSITE" id="PS01124">
    <property type="entry name" value="HTH_ARAC_FAMILY_2"/>
    <property type="match status" value="1"/>
</dbReference>
<feature type="domain" description="HTH araC/xylS-type" evidence="4">
    <location>
        <begin position="189"/>
        <end position="287"/>
    </location>
</feature>
<dbReference type="Pfam" id="PF12833">
    <property type="entry name" value="HTH_18"/>
    <property type="match status" value="1"/>
</dbReference>
<dbReference type="InterPro" id="IPR050204">
    <property type="entry name" value="AraC_XylS_family_regulators"/>
</dbReference>
<dbReference type="InterPro" id="IPR018060">
    <property type="entry name" value="HTH_AraC"/>
</dbReference>
<dbReference type="SUPFAM" id="SSF51182">
    <property type="entry name" value="RmlC-like cupins"/>
    <property type="match status" value="1"/>
</dbReference>
<dbReference type="Gene3D" id="1.10.10.60">
    <property type="entry name" value="Homeodomain-like"/>
    <property type="match status" value="2"/>
</dbReference>
<dbReference type="InterPro" id="IPR003313">
    <property type="entry name" value="AraC-bd"/>
</dbReference>
<dbReference type="InterPro" id="IPR014710">
    <property type="entry name" value="RmlC-like_jellyroll"/>
</dbReference>
<dbReference type="InterPro" id="IPR011051">
    <property type="entry name" value="RmlC_Cupin_sf"/>
</dbReference>
<dbReference type="InterPro" id="IPR020449">
    <property type="entry name" value="Tscrpt_reg_AraC-type_HTH"/>
</dbReference>
<dbReference type="RefSeq" id="WP_344240835.1">
    <property type="nucleotide sequence ID" value="NZ_BAAAPH010000034.1"/>
</dbReference>
<dbReference type="Proteomes" id="UP001501705">
    <property type="component" value="Unassembled WGS sequence"/>
</dbReference>
<evidence type="ECO:0000256" key="3">
    <source>
        <dbReference type="ARBA" id="ARBA00023163"/>
    </source>
</evidence>
<protein>
    <submittedName>
        <fullName evidence="5">AraC family transcriptional regulator</fullName>
    </submittedName>
</protein>
<keyword evidence="1" id="KW-0805">Transcription regulation</keyword>
<dbReference type="Pfam" id="PF02311">
    <property type="entry name" value="AraC_binding"/>
    <property type="match status" value="1"/>
</dbReference>
<comment type="caution">
    <text evidence="5">The sequence shown here is derived from an EMBL/GenBank/DDBJ whole genome shotgun (WGS) entry which is preliminary data.</text>
</comment>
<dbReference type="SMART" id="SM00342">
    <property type="entry name" value="HTH_ARAC"/>
    <property type="match status" value="1"/>
</dbReference>
<dbReference type="SUPFAM" id="SSF46689">
    <property type="entry name" value="Homeodomain-like"/>
    <property type="match status" value="2"/>
</dbReference>
<dbReference type="PRINTS" id="PR00032">
    <property type="entry name" value="HTHARAC"/>
</dbReference>
<keyword evidence="6" id="KW-1185">Reference proteome</keyword>
<dbReference type="Gene3D" id="2.60.120.10">
    <property type="entry name" value="Jelly Rolls"/>
    <property type="match status" value="1"/>
</dbReference>
<keyword evidence="3" id="KW-0804">Transcription</keyword>